<dbReference type="OrthoDB" id="9808360at2"/>
<evidence type="ECO:0000313" key="1">
    <source>
        <dbReference type="EMBL" id="SHN25545.1"/>
    </source>
</evidence>
<dbReference type="STRING" id="388280.SAMN04488057_11435"/>
<keyword evidence="2" id="KW-1185">Reference proteome</keyword>
<dbReference type="GO" id="GO:0005829">
    <property type="term" value="C:cytosol"/>
    <property type="evidence" value="ECO:0007669"/>
    <property type="project" value="TreeGrafter"/>
</dbReference>
<gene>
    <name evidence="1" type="ORF">SAMN04488057_11435</name>
</gene>
<organism evidence="1 2">
    <name type="scientific">Cyclobacterium lianum</name>
    <dbReference type="NCBI Taxonomy" id="388280"/>
    <lineage>
        <taxon>Bacteria</taxon>
        <taxon>Pseudomonadati</taxon>
        <taxon>Bacteroidota</taxon>
        <taxon>Cytophagia</taxon>
        <taxon>Cytophagales</taxon>
        <taxon>Cyclobacteriaceae</taxon>
        <taxon>Cyclobacterium</taxon>
    </lineage>
</organism>
<dbReference type="Pfam" id="PF02082">
    <property type="entry name" value="Rrf2"/>
    <property type="match status" value="1"/>
</dbReference>
<evidence type="ECO:0000313" key="2">
    <source>
        <dbReference type="Proteomes" id="UP000184513"/>
    </source>
</evidence>
<dbReference type="InterPro" id="IPR000944">
    <property type="entry name" value="Tscrpt_reg_Rrf2"/>
</dbReference>
<dbReference type="InterPro" id="IPR036390">
    <property type="entry name" value="WH_DNA-bd_sf"/>
</dbReference>
<dbReference type="EMBL" id="FRCY01000014">
    <property type="protein sequence ID" value="SHN25545.1"/>
    <property type="molecule type" value="Genomic_DNA"/>
</dbReference>
<protein>
    <submittedName>
        <fullName evidence="1">Transcriptional regulator, BadM/Rrf2 family</fullName>
    </submittedName>
</protein>
<dbReference type="SUPFAM" id="SSF46785">
    <property type="entry name" value="Winged helix' DNA-binding domain"/>
    <property type="match status" value="1"/>
</dbReference>
<dbReference type="PANTHER" id="PTHR33221:SF13">
    <property type="entry name" value="TRANSCRIPTIONAL REGULATOR-RELATED"/>
    <property type="match status" value="1"/>
</dbReference>
<sequence length="146" mass="16062">MFSKACEYGIRAVIYIWSQSKKGNKLGVKDICKEIDAPEYFTAKILQSLARQNIVSSTKGPNGGFYIDIAQENLRLMDLVRAIDGDKLFTGCGLGLKQCSASNPCPIHHEYKAIREGLAELLKTKTLRELADEVLSGKASLHSIVS</sequence>
<dbReference type="Gene3D" id="1.10.10.10">
    <property type="entry name" value="Winged helix-like DNA-binding domain superfamily/Winged helix DNA-binding domain"/>
    <property type="match status" value="1"/>
</dbReference>
<dbReference type="InterPro" id="IPR036388">
    <property type="entry name" value="WH-like_DNA-bd_sf"/>
</dbReference>
<dbReference type="RefSeq" id="WP_073096575.1">
    <property type="nucleotide sequence ID" value="NZ_FRCY01000014.1"/>
</dbReference>
<dbReference type="NCBIfam" id="TIGR00738">
    <property type="entry name" value="rrf2_super"/>
    <property type="match status" value="1"/>
</dbReference>
<dbReference type="PROSITE" id="PS51197">
    <property type="entry name" value="HTH_RRF2_2"/>
    <property type="match status" value="1"/>
</dbReference>
<proteinExistence type="predicted"/>
<dbReference type="PANTHER" id="PTHR33221">
    <property type="entry name" value="WINGED HELIX-TURN-HELIX TRANSCRIPTIONAL REGULATOR, RRF2 FAMILY"/>
    <property type="match status" value="1"/>
</dbReference>
<dbReference type="Proteomes" id="UP000184513">
    <property type="component" value="Unassembled WGS sequence"/>
</dbReference>
<accession>A0A1M7Q5G7</accession>
<name>A0A1M7Q5G7_9BACT</name>
<reference evidence="1 2" key="1">
    <citation type="submission" date="2016-11" db="EMBL/GenBank/DDBJ databases">
        <authorList>
            <person name="Jaros S."/>
            <person name="Januszkiewicz K."/>
            <person name="Wedrychowicz H."/>
        </authorList>
    </citation>
    <scope>NUCLEOTIDE SEQUENCE [LARGE SCALE GENOMIC DNA]</scope>
    <source>
        <strain evidence="1 2">CGMCC 1.6102</strain>
    </source>
</reference>
<dbReference type="AlphaFoldDB" id="A0A1M7Q5G7"/>
<dbReference type="GO" id="GO:0003700">
    <property type="term" value="F:DNA-binding transcription factor activity"/>
    <property type="evidence" value="ECO:0007669"/>
    <property type="project" value="TreeGrafter"/>
</dbReference>